<reference evidence="1 2" key="1">
    <citation type="journal article" date="2023" name="Science">
        <title>Complex scaffold remodeling in plant triterpene biosynthesis.</title>
        <authorList>
            <person name="De La Pena R."/>
            <person name="Hodgson H."/>
            <person name="Liu J.C."/>
            <person name="Stephenson M.J."/>
            <person name="Martin A.C."/>
            <person name="Owen C."/>
            <person name="Harkess A."/>
            <person name="Leebens-Mack J."/>
            <person name="Jimenez L.E."/>
            <person name="Osbourn A."/>
            <person name="Sattely E.S."/>
        </authorList>
    </citation>
    <scope>NUCLEOTIDE SEQUENCE [LARGE SCALE GENOMIC DNA]</scope>
    <source>
        <strain evidence="2">cv. JPN11</strain>
        <tissue evidence="1">Leaf</tissue>
    </source>
</reference>
<protein>
    <submittedName>
        <fullName evidence="1">Methyl-CpG-binding domain-containing protein 9</fullName>
    </submittedName>
</protein>
<name>A0ACC1XJH1_MELAZ</name>
<gene>
    <name evidence="1" type="ORF">OWV82_017195</name>
</gene>
<accession>A0ACC1XJH1</accession>
<organism evidence="1 2">
    <name type="scientific">Melia azedarach</name>
    <name type="common">Chinaberry tree</name>
    <dbReference type="NCBI Taxonomy" id="155640"/>
    <lineage>
        <taxon>Eukaryota</taxon>
        <taxon>Viridiplantae</taxon>
        <taxon>Streptophyta</taxon>
        <taxon>Embryophyta</taxon>
        <taxon>Tracheophyta</taxon>
        <taxon>Spermatophyta</taxon>
        <taxon>Magnoliopsida</taxon>
        <taxon>eudicotyledons</taxon>
        <taxon>Gunneridae</taxon>
        <taxon>Pentapetalae</taxon>
        <taxon>rosids</taxon>
        <taxon>malvids</taxon>
        <taxon>Sapindales</taxon>
        <taxon>Meliaceae</taxon>
        <taxon>Melia</taxon>
    </lineage>
</organism>
<evidence type="ECO:0000313" key="1">
    <source>
        <dbReference type="EMBL" id="KAJ4711122.1"/>
    </source>
</evidence>
<dbReference type="Proteomes" id="UP001164539">
    <property type="component" value="Chromosome 9"/>
</dbReference>
<keyword evidence="2" id="KW-1185">Reference proteome</keyword>
<sequence length="2133" mass="238006">MELNSNGCNTKSQDSISKPFEIDLNEIPLSSPRETCVSGVAGDVSSAPAPACNSGEGSRVGSGGVVLLDINALPPCEEESNEFTSSGVHALRDTSFIRNSNNAPATHSNLLHVGSQLDLPKACSSVTGFVKSGFEDIVQQSLNFGRNLKETDQSVLKERVWPSGTSIHRTSYQSYYPLDGNRFDSMFDVACHLGLVSNYHSVESQDRSDGFALVQKGLLLNQRRKESLIFSRIKNLRDCQENLKFNIGGQSLGVQPAETQACYLKSNLRVKQDNLEETGDFESLQVRVRLPVEFEDFCLLAVGEVDPRPSYHNTNQIWPVGYRSSWHDKITGSLFVCDVSDGGDFGPLFKVKRYPCSAQPIPIGSTVLLRPSFDTHDDRNQERTDATVGLHDDEGTNIQMILSDDNPPHLEHNMLSDFGNDLEEACNSQIRSTLQTKSYQFPQSSGRPTTDYIVLDDDIGEFLVEGRSPSSVWRMVSQTLVHACRKIYEQTGVCKLCCKHDVFRIWSSCFISMSGEVTESPDSLSKFCCLSGPMNIPHPIRSNADLETSCKALVKWLDQDRFGLDVEFVQEIVEQLPQVNVCAEYIFLDKRRDRSTSQTVGGEFLRVKRKSDTHDREADISVFKSYKKPREQVVENSVAKSCFPPGRPLCSKLPTELIGDVLQSWELLWRFSEVLGLKEPLSFKELEEELINGSSFTLNCSSISTVPQENKDAFIAVETESSREAPHVRPTSIANSRCASVDLVNVLCSLLKILLGELQSKVAFFIDSNLDGLESKSRRRRKKDADNLMSAKKVMLDLLPINVLTWPELARRFILTVSSMEGNLDSVDFLNYESCKAFHCFQGSSGASRGSRPGIAGMEADALLLAEATKQIFGSLKSTNDVSSVHYNDSDTVGAHETVKVNDCGIPEWAQVLEPVRKLPTNVGARIRKCIYDALDKAPPEWARKRLEHSISKEVYKGNASGPTKKAVLAVLADVCGEDQQQKPNRKRKNKCVTSVSEVIMKQCRKVLRCAATADDEKVFCNLLGRTLLNTSDNDDEGLLGFPAMVPRPLDFRTIDLRLAFGAYGGSHEAFLEDVREVWHHIRTAYSDQPDLLQLAEKLSQNFETVYEKEVLTLVEKFNDYLNLECLNSEAKKEMEDILESASDIPKAPWDEGVCKVCGIDKDDDNVLLCDKCDSGYHTYCLNPPLARVPEGNWYCPPCLTGNCSSQYTSQVPQVNSRSQKRKYHGEFTRGILEALSNLTATMEMRDYWQYSAKERIFLLKFLCDELLNSANIREHLERCASVSADLQQKLRSLSLEWRNLKFREEIVAGKVVRANGSVLGGTGKCGTGVATLHTHYGKLMRQPPSGSGYLSSLTSDLVFLDDGVQLYGANDFRKQPCWLYSKGISMTQPSCSENQIGMAPYNEFQVHQHSDKDNVLRTDSPQYDLLLSVCQSQKQDSSLECSTRSNRGLDSENSCKSGPVQPTCEVTQGHISSDRNKKHSAEHLHAMPMNPENIVPGHQSIVQHDMNESNAHELQGNGLKNEIAVLQDAIACLESELFTVSLRKELLGRDSAGRLYWAFFRPNTSPWLLVEGTTLLEQKIIEHGDSFTNNLTLGCSPFEREYNEISTASSWFSYQSDTEIEELIEWLTDSDPRDKELADSILRWQKIGYKDSNKGRNYVQGESLPGSSECTKNEATVNYNGLVTKALIVLEKKYGPCLATDASKISMKQGQNAELTCKERMYRCDCLEPVWPARFHCRRCHLSFFTRYELEVHNGGKCNSVASSSQSSMADDEARKGAGIMTETLLGEFTETVGKGMPGSLKHETFIGSFEISEELACPFDIEEISAKFVTKNSIKELVQEIGLIGSNGIPSFVPSTSPYLSDPTLKLIDLCENEVNRGDKSTNVENQLEYSVQGNKNSSLKPDNISSNSTGGFTFSHSDEEVLKCRRLNPHFMNEKRDQSFKYRNPKPKIGNCSTIREPSLRPLVGRSIQILRQLKINLLDMDAAVPEAALRSSKACWGKRCAWRAFVKSAKSIFEMVQATIVFEDMIKTDYLRNGWWYWSSLSAAANIATLSSLALRMYTLDAAIVYEKHTAPTEIQEHRSKPDKDIPPCKDSTNNTKPGKPVPKTPSSDPTDISKSRSKSGKKRKDLGG</sequence>
<dbReference type="EMBL" id="CM051402">
    <property type="protein sequence ID" value="KAJ4711122.1"/>
    <property type="molecule type" value="Genomic_DNA"/>
</dbReference>
<proteinExistence type="predicted"/>
<comment type="caution">
    <text evidence="1">The sequence shown here is derived from an EMBL/GenBank/DDBJ whole genome shotgun (WGS) entry which is preliminary data.</text>
</comment>
<evidence type="ECO:0000313" key="2">
    <source>
        <dbReference type="Proteomes" id="UP001164539"/>
    </source>
</evidence>